<keyword evidence="4" id="KW-0963">Cytoplasm</keyword>
<dbReference type="SUPFAM" id="SSF52954">
    <property type="entry name" value="Class II aaRS ABD-related"/>
    <property type="match status" value="1"/>
</dbReference>
<dbReference type="SUPFAM" id="SSF55186">
    <property type="entry name" value="ThrRS/AlaRS common domain"/>
    <property type="match status" value="1"/>
</dbReference>
<evidence type="ECO:0000256" key="3">
    <source>
        <dbReference type="ARBA" id="ARBA00013163"/>
    </source>
</evidence>
<dbReference type="CDD" id="cd00771">
    <property type="entry name" value="ThrRS_core"/>
    <property type="match status" value="1"/>
</dbReference>
<dbReference type="InterPro" id="IPR045864">
    <property type="entry name" value="aa-tRNA-synth_II/BPL/LPL"/>
</dbReference>
<feature type="region of interest" description="Disordered" evidence="12">
    <location>
        <begin position="1"/>
        <end position="43"/>
    </location>
</feature>
<comment type="caution">
    <text evidence="15">The sequence shown here is derived from an EMBL/GenBank/DDBJ whole genome shotgun (WGS) entry which is preliminary data.</text>
</comment>
<dbReference type="PANTHER" id="PTHR11451">
    <property type="entry name" value="THREONINE-TRNA LIGASE"/>
    <property type="match status" value="1"/>
</dbReference>
<dbReference type="PRINTS" id="PR01047">
    <property type="entry name" value="TRNASYNTHTHR"/>
</dbReference>
<dbReference type="InterPro" id="IPR012675">
    <property type="entry name" value="Beta-grasp_dom_sf"/>
</dbReference>
<evidence type="ECO:0000256" key="7">
    <source>
        <dbReference type="ARBA" id="ARBA00022840"/>
    </source>
</evidence>
<accession>A0ABP1G7F1</accession>
<comment type="similarity">
    <text evidence="2">Belongs to the class-II aminoacyl-tRNA synthetase family.</text>
</comment>
<keyword evidence="16" id="KW-1185">Reference proteome</keyword>
<dbReference type="HAMAP" id="MF_00184">
    <property type="entry name" value="Thr_tRNA_synth"/>
    <property type="match status" value="1"/>
</dbReference>
<evidence type="ECO:0000256" key="5">
    <source>
        <dbReference type="ARBA" id="ARBA00022598"/>
    </source>
</evidence>
<feature type="domain" description="TGS" evidence="14">
    <location>
        <begin position="77"/>
        <end position="141"/>
    </location>
</feature>
<comment type="catalytic activity">
    <reaction evidence="11">
        <text>tRNA(Thr) + L-threonine + ATP = L-threonyl-tRNA(Thr) + AMP + diphosphate + H(+)</text>
        <dbReference type="Rhea" id="RHEA:24624"/>
        <dbReference type="Rhea" id="RHEA-COMP:9670"/>
        <dbReference type="Rhea" id="RHEA-COMP:9704"/>
        <dbReference type="ChEBI" id="CHEBI:15378"/>
        <dbReference type="ChEBI" id="CHEBI:30616"/>
        <dbReference type="ChEBI" id="CHEBI:33019"/>
        <dbReference type="ChEBI" id="CHEBI:57926"/>
        <dbReference type="ChEBI" id="CHEBI:78442"/>
        <dbReference type="ChEBI" id="CHEBI:78534"/>
        <dbReference type="ChEBI" id="CHEBI:456215"/>
        <dbReference type="EC" id="6.1.1.3"/>
    </reaction>
</comment>
<evidence type="ECO:0000256" key="8">
    <source>
        <dbReference type="ARBA" id="ARBA00022917"/>
    </source>
</evidence>
<dbReference type="Pfam" id="PF03129">
    <property type="entry name" value="HGTP_anticodon"/>
    <property type="match status" value="1"/>
</dbReference>
<evidence type="ECO:0000256" key="1">
    <source>
        <dbReference type="ARBA" id="ARBA00004496"/>
    </source>
</evidence>
<dbReference type="InterPro" id="IPR036621">
    <property type="entry name" value="Anticodon-bd_dom_sf"/>
</dbReference>
<dbReference type="SMART" id="SM00863">
    <property type="entry name" value="tRNA_SAD"/>
    <property type="match status" value="1"/>
</dbReference>
<dbReference type="InterPro" id="IPR018163">
    <property type="entry name" value="Thr/Ala-tRNA-synth_IIc_edit"/>
</dbReference>
<sequence>MGGEELAPDSLPAAQHMLNDLHLNNAENEGANTDKAASAKTHKEHADELKDFIKKRIELFDQYKSREDEQIEKAKQEQAPIKVTLPDGTVKDGVKLVTTPMDIAKTISKSLANNAVVAKVDGNVWDLLRPLEGDCKLSLHTFDEDEGKDTFWHSSAHVLGEALEELFGVRLTIGPSIEEGFYYDCYMGDRTLTDAEKPLIEKKIADIVKQKQRFQRAVVSREEALAMFQENKFKVEIITGLPEDATISLYRCGPMVDLCHGPHLPNTGYLKSAAVGAVNRAFWRADVKREPLQRVYGVTFPEKKLMEEYKRRMEEAKMRDHRRIGTQQKLFFFDTKYSPGSAFFLPRGMTICKRLIQYIQELYGKYEYEEVGSPNIYNFDLWEKSGHAAHYKENMFVFQVEKQEFGLKPMNCPGHCLMFRHSRRSYRELPLRFADFGVLHRNEFSGALAGLTRVRRFQQDDAHIFCREDQVQQEVSSVLDMLAEVYKVFGLTYKLALSTRPESYLGELDQWDAAESALTDALNRTGLEWELNPADGAFYGPKIDVTVFDALKRKFQCATVQLDFQLPNKFELEYVTEDVSGKMGRPVMVHRAILGSVERMFAILCEHYAGKWPFWLSPRQVMVVPISAASGDYAREVRAALRSAGFSADVDTADSKMEKKIREAQLEQYNYIVVVGETEKENRTVNVRTRDNARHGEHKLADMIEVLRKERDERSLESCFGHTAAQPAAAAEVPNKAAENGSAQQHAA</sequence>
<name>A0ABP1G7F1_9CHLO</name>
<dbReference type="PROSITE" id="PS50862">
    <property type="entry name" value="AA_TRNA_LIGASE_II"/>
    <property type="match status" value="1"/>
</dbReference>
<dbReference type="InterPro" id="IPR002320">
    <property type="entry name" value="Thr-tRNA-ligase_IIa"/>
</dbReference>
<evidence type="ECO:0000256" key="10">
    <source>
        <dbReference type="ARBA" id="ARBA00031900"/>
    </source>
</evidence>
<evidence type="ECO:0000256" key="6">
    <source>
        <dbReference type="ARBA" id="ARBA00022741"/>
    </source>
</evidence>
<organism evidence="15 16">
    <name type="scientific">Coccomyxa viridis</name>
    <dbReference type="NCBI Taxonomy" id="1274662"/>
    <lineage>
        <taxon>Eukaryota</taxon>
        <taxon>Viridiplantae</taxon>
        <taxon>Chlorophyta</taxon>
        <taxon>core chlorophytes</taxon>
        <taxon>Trebouxiophyceae</taxon>
        <taxon>Trebouxiophyceae incertae sedis</taxon>
        <taxon>Coccomyxaceae</taxon>
        <taxon>Coccomyxa</taxon>
    </lineage>
</organism>
<evidence type="ECO:0000256" key="2">
    <source>
        <dbReference type="ARBA" id="ARBA00008226"/>
    </source>
</evidence>
<feature type="compositionally biased region" description="Low complexity" evidence="12">
    <location>
        <begin position="724"/>
        <end position="740"/>
    </location>
</feature>
<dbReference type="CDD" id="cd00860">
    <property type="entry name" value="ThrRS_anticodon"/>
    <property type="match status" value="1"/>
</dbReference>
<reference evidence="15 16" key="1">
    <citation type="submission" date="2024-06" db="EMBL/GenBank/DDBJ databases">
        <authorList>
            <person name="Kraege A."/>
            <person name="Thomma B."/>
        </authorList>
    </citation>
    <scope>NUCLEOTIDE SEQUENCE [LARGE SCALE GENOMIC DNA]</scope>
</reference>
<keyword evidence="8" id="KW-0648">Protein biosynthesis</keyword>
<evidence type="ECO:0000259" key="13">
    <source>
        <dbReference type="PROSITE" id="PS50862"/>
    </source>
</evidence>
<dbReference type="InterPro" id="IPR004095">
    <property type="entry name" value="TGS"/>
</dbReference>
<dbReference type="InterPro" id="IPR033728">
    <property type="entry name" value="ThrRS_core"/>
</dbReference>
<dbReference type="InterPro" id="IPR002314">
    <property type="entry name" value="aa-tRNA-synt_IIb"/>
</dbReference>
<keyword evidence="6" id="KW-0547">Nucleotide-binding</keyword>
<dbReference type="SUPFAM" id="SSF81271">
    <property type="entry name" value="TGS-like"/>
    <property type="match status" value="1"/>
</dbReference>
<dbReference type="InterPro" id="IPR012947">
    <property type="entry name" value="tRNA_SAD"/>
</dbReference>
<keyword evidence="5" id="KW-0436">Ligase</keyword>
<feature type="region of interest" description="Disordered" evidence="12">
    <location>
        <begin position="723"/>
        <end position="748"/>
    </location>
</feature>
<comment type="subcellular location">
    <subcellularLocation>
        <location evidence="1">Cytoplasm</location>
    </subcellularLocation>
</comment>
<dbReference type="InterPro" id="IPR047246">
    <property type="entry name" value="ThrRS_anticodon"/>
</dbReference>
<feature type="domain" description="Aminoacyl-transfer RNA synthetases class-II family profile" evidence="13">
    <location>
        <begin position="357"/>
        <end position="613"/>
    </location>
</feature>
<dbReference type="InterPro" id="IPR006195">
    <property type="entry name" value="aa-tRNA-synth_II"/>
</dbReference>
<evidence type="ECO:0000256" key="9">
    <source>
        <dbReference type="ARBA" id="ARBA00023146"/>
    </source>
</evidence>
<gene>
    <name evidence="15" type="primary">g10753</name>
    <name evidence="15" type="ORF">VP750_LOCUS9643</name>
</gene>
<dbReference type="InterPro" id="IPR004154">
    <property type="entry name" value="Anticodon-bd"/>
</dbReference>
<evidence type="ECO:0000256" key="12">
    <source>
        <dbReference type="SAM" id="MobiDB-lite"/>
    </source>
</evidence>
<dbReference type="EMBL" id="CAXHTA020000017">
    <property type="protein sequence ID" value="CAL5227737.1"/>
    <property type="molecule type" value="Genomic_DNA"/>
</dbReference>
<dbReference type="NCBIfam" id="TIGR00418">
    <property type="entry name" value="thrS"/>
    <property type="match status" value="1"/>
</dbReference>
<evidence type="ECO:0000256" key="4">
    <source>
        <dbReference type="ARBA" id="ARBA00022490"/>
    </source>
</evidence>
<evidence type="ECO:0000256" key="11">
    <source>
        <dbReference type="ARBA" id="ARBA00049515"/>
    </source>
</evidence>
<dbReference type="Pfam" id="PF07973">
    <property type="entry name" value="tRNA_SAD"/>
    <property type="match status" value="1"/>
</dbReference>
<dbReference type="Gene3D" id="3.30.980.10">
    <property type="entry name" value="Threonyl-trna Synthetase, Chain A, domain 2"/>
    <property type="match status" value="1"/>
</dbReference>
<dbReference type="InterPro" id="IPR012676">
    <property type="entry name" value="TGS-like"/>
</dbReference>
<dbReference type="PROSITE" id="PS51880">
    <property type="entry name" value="TGS"/>
    <property type="match status" value="1"/>
</dbReference>
<evidence type="ECO:0000313" key="16">
    <source>
        <dbReference type="Proteomes" id="UP001497392"/>
    </source>
</evidence>
<dbReference type="Proteomes" id="UP001497392">
    <property type="component" value="Unassembled WGS sequence"/>
</dbReference>
<keyword evidence="9" id="KW-0030">Aminoacyl-tRNA synthetase</keyword>
<dbReference type="Gene3D" id="3.40.50.800">
    <property type="entry name" value="Anticodon-binding domain"/>
    <property type="match status" value="1"/>
</dbReference>
<protein>
    <recommendedName>
        <fullName evidence="3">threonine--tRNA ligase</fullName>
        <ecNumber evidence="3">6.1.1.3</ecNumber>
    </recommendedName>
    <alternativeName>
        <fullName evidence="10">Threonyl-tRNA synthetase</fullName>
    </alternativeName>
</protein>
<evidence type="ECO:0000259" key="14">
    <source>
        <dbReference type="PROSITE" id="PS51880"/>
    </source>
</evidence>
<dbReference type="Gene3D" id="3.30.930.10">
    <property type="entry name" value="Bira Bifunctional Protein, Domain 2"/>
    <property type="match status" value="1"/>
</dbReference>
<dbReference type="EC" id="6.1.1.3" evidence="3"/>
<dbReference type="SUPFAM" id="SSF55681">
    <property type="entry name" value="Class II aaRS and biotin synthetases"/>
    <property type="match status" value="1"/>
</dbReference>
<dbReference type="Gene3D" id="3.10.20.30">
    <property type="match status" value="1"/>
</dbReference>
<dbReference type="Pfam" id="PF00587">
    <property type="entry name" value="tRNA-synt_2b"/>
    <property type="match status" value="1"/>
</dbReference>
<keyword evidence="7" id="KW-0067">ATP-binding</keyword>
<evidence type="ECO:0000313" key="15">
    <source>
        <dbReference type="EMBL" id="CAL5227737.1"/>
    </source>
</evidence>
<dbReference type="CDD" id="cd01667">
    <property type="entry name" value="TGS_ThrRS"/>
    <property type="match status" value="1"/>
</dbReference>
<dbReference type="PANTHER" id="PTHR11451:SF46">
    <property type="entry name" value="THREONINE--TRNA LIGASE"/>
    <property type="match status" value="1"/>
</dbReference>
<proteinExistence type="inferred from homology"/>
<dbReference type="Pfam" id="PF02824">
    <property type="entry name" value="TGS"/>
    <property type="match status" value="1"/>
</dbReference>